<gene>
    <name evidence="7" type="ORF">Tci_035538</name>
</gene>
<reference evidence="7" key="1">
    <citation type="journal article" date="2019" name="Sci. Rep.">
        <title>Draft genome of Tanacetum cinerariifolium, the natural source of mosquito coil.</title>
        <authorList>
            <person name="Yamashiro T."/>
            <person name="Shiraishi A."/>
            <person name="Satake H."/>
            <person name="Nakayama K."/>
        </authorList>
    </citation>
    <scope>NUCLEOTIDE SEQUENCE</scope>
</reference>
<feature type="domain" description="DUF4218" evidence="6">
    <location>
        <begin position="617"/>
        <end position="674"/>
    </location>
</feature>
<organism evidence="7">
    <name type="scientific">Tanacetum cinerariifolium</name>
    <name type="common">Dalmatian daisy</name>
    <name type="synonym">Chrysanthemum cinerariifolium</name>
    <dbReference type="NCBI Taxonomy" id="118510"/>
    <lineage>
        <taxon>Eukaryota</taxon>
        <taxon>Viridiplantae</taxon>
        <taxon>Streptophyta</taxon>
        <taxon>Embryophyta</taxon>
        <taxon>Tracheophyta</taxon>
        <taxon>Spermatophyta</taxon>
        <taxon>Magnoliopsida</taxon>
        <taxon>eudicotyledons</taxon>
        <taxon>Gunneridae</taxon>
        <taxon>Pentapetalae</taxon>
        <taxon>asterids</taxon>
        <taxon>campanulids</taxon>
        <taxon>Asterales</taxon>
        <taxon>Asteraceae</taxon>
        <taxon>Asteroideae</taxon>
        <taxon>Anthemideae</taxon>
        <taxon>Anthemidinae</taxon>
        <taxon>Tanacetum</taxon>
    </lineage>
</organism>
<evidence type="ECO:0000256" key="3">
    <source>
        <dbReference type="ARBA" id="ARBA00022833"/>
    </source>
</evidence>
<feature type="domain" description="BED-type" evidence="5">
    <location>
        <begin position="28"/>
        <end position="71"/>
    </location>
</feature>
<dbReference type="InterPro" id="IPR036236">
    <property type="entry name" value="Znf_C2H2_sf"/>
</dbReference>
<keyword evidence="3" id="KW-0862">Zinc</keyword>
<dbReference type="SUPFAM" id="SSF57667">
    <property type="entry name" value="beta-beta-alpha zinc fingers"/>
    <property type="match status" value="1"/>
</dbReference>
<dbReference type="GO" id="GO:0003677">
    <property type="term" value="F:DNA binding"/>
    <property type="evidence" value="ECO:0007669"/>
    <property type="project" value="InterPro"/>
</dbReference>
<comment type="caution">
    <text evidence="7">The sequence shown here is derived from an EMBL/GenBank/DDBJ whole genome shotgun (WGS) entry which is preliminary data.</text>
</comment>
<evidence type="ECO:0000313" key="7">
    <source>
        <dbReference type="EMBL" id="GEU63560.1"/>
    </source>
</evidence>
<evidence type="ECO:0008006" key="8">
    <source>
        <dbReference type="Google" id="ProtNLM"/>
    </source>
</evidence>
<proteinExistence type="predicted"/>
<accession>A0A6L2LQR8</accession>
<sequence length="928" mass="106591">MSGSSQEQNTSEANEEGASSSTMGKTRSSVWIYFTRIPIGPNGVARASCNSCGAKYTTRSGTTNMIRHISKCFDLSDVSGPSQKRVSLDQKWEVSDRSPTLLMMAAYTKNLDTTDFCNKIWISYVVKQAKVLMCFVYGRHEKAFFTGLKKFIEHCKALVNSSRNVKCPSKSFRNVSLVSIPDLPRHITNNRWDPRYKTWTNHEESNVFPPVIHTTTQPQMMSDMTTCLNDLNYIPSNNEQNKPTQRDIGQISNELTQAMRNDFKELYASANEELYPGCDYVTRLDFMLKFTYFKVKGKLTYSIFNEMLEFFQNVFPTTKGYKLPPSYYAIKKTFKMIGLGYESIQACINECFLFWGEDHKDKLQCLYKSSHTAKDMTWHATRKYTPPGLAANGFNPFNNISQSYNMWLTINEFPSRSSLSGWRGKGYKACPIGNEDTLATRALGKTTYVGHRRFLKKSYKWRMSLDFNGEIKDEDPPRKFNRDDIMAQLARLPTPVKVKHPIHHQGKTRLEKAGHSKWLIARPKQKQEVHEALGCVFFHTRDINFFCQFMKRVKLPDVSGSNFKHKVIDNDTNIIGPKSHDCHIMMQHLLSYGLQQYLPTDVAKPIIKLCLFFKQICSQISMVDDMVKAQRKVVDILCNLELIYLPGFFDIMIYLVIHLPLEALEGGPIHPQWINVDCPPPRCQFQVFRSVCKSIGLWLVICIDQQELKKVIRTVLFRVKWFDTSNEGRVKHLFIRNNITQILENYGQSIDVDAPPDIINVNENDDIIDDEDVLHHDLADYDDEDLIIVYDDDANVTRGKGSDGGGDGRPLPHQLAGGHSKTQFERQECQQDAYLQGNREPQADHEGGPDALLFLAHHPVRVEGGVLEKIETQFELKPHMQSKLWPKIKKGIDQHLGKIYTNNKSSLKRDYWVKNPENETYNMEVVRS</sequence>
<dbReference type="Pfam" id="PF02992">
    <property type="entry name" value="Transposase_21"/>
    <property type="match status" value="1"/>
</dbReference>
<evidence type="ECO:0000259" key="5">
    <source>
        <dbReference type="Pfam" id="PF02892"/>
    </source>
</evidence>
<dbReference type="EMBL" id="BKCJ010004867">
    <property type="protein sequence ID" value="GEU63560.1"/>
    <property type="molecule type" value="Genomic_DNA"/>
</dbReference>
<dbReference type="InterPro" id="IPR003656">
    <property type="entry name" value="Znf_BED"/>
</dbReference>
<keyword evidence="2" id="KW-0863">Zinc-finger</keyword>
<evidence type="ECO:0000256" key="1">
    <source>
        <dbReference type="ARBA" id="ARBA00022723"/>
    </source>
</evidence>
<feature type="region of interest" description="Disordered" evidence="4">
    <location>
        <begin position="798"/>
        <end position="825"/>
    </location>
</feature>
<dbReference type="PANTHER" id="PTHR10775:SF185">
    <property type="entry name" value="OS08G0208400 PROTEIN"/>
    <property type="match status" value="1"/>
</dbReference>
<protein>
    <recommendedName>
        <fullName evidence="8">BED-type domain-containing protein</fullName>
    </recommendedName>
</protein>
<dbReference type="Pfam" id="PF13960">
    <property type="entry name" value="DUF4218"/>
    <property type="match status" value="1"/>
</dbReference>
<dbReference type="SMART" id="SM00614">
    <property type="entry name" value="ZnF_BED"/>
    <property type="match status" value="1"/>
</dbReference>
<dbReference type="Pfam" id="PF02892">
    <property type="entry name" value="zf-BED"/>
    <property type="match status" value="1"/>
</dbReference>
<dbReference type="GO" id="GO:0008270">
    <property type="term" value="F:zinc ion binding"/>
    <property type="evidence" value="ECO:0007669"/>
    <property type="project" value="UniProtKB-KW"/>
</dbReference>
<evidence type="ECO:0000259" key="6">
    <source>
        <dbReference type="Pfam" id="PF13960"/>
    </source>
</evidence>
<feature type="region of interest" description="Disordered" evidence="4">
    <location>
        <begin position="1"/>
        <end position="23"/>
    </location>
</feature>
<keyword evidence="1" id="KW-0479">Metal-binding</keyword>
<dbReference type="PANTHER" id="PTHR10775">
    <property type="entry name" value="OS08G0208400 PROTEIN"/>
    <property type="match status" value="1"/>
</dbReference>
<dbReference type="InterPro" id="IPR004242">
    <property type="entry name" value="Transposase_21"/>
</dbReference>
<dbReference type="AlphaFoldDB" id="A0A6L2LQR8"/>
<evidence type="ECO:0000256" key="4">
    <source>
        <dbReference type="SAM" id="MobiDB-lite"/>
    </source>
</evidence>
<name>A0A6L2LQR8_TANCI</name>
<dbReference type="InterPro" id="IPR025452">
    <property type="entry name" value="DUF4218"/>
</dbReference>
<evidence type="ECO:0000256" key="2">
    <source>
        <dbReference type="ARBA" id="ARBA00022771"/>
    </source>
</evidence>